<dbReference type="InterPro" id="IPR052094">
    <property type="entry name" value="Pre-mRNA-splicing_ERAD"/>
</dbReference>
<dbReference type="EMBL" id="ML122250">
    <property type="protein sequence ID" value="RPD66861.1"/>
    <property type="molecule type" value="Genomic_DNA"/>
</dbReference>
<feature type="region of interest" description="Disordered" evidence="6">
    <location>
        <begin position="276"/>
        <end position="348"/>
    </location>
</feature>
<dbReference type="GO" id="GO:0000390">
    <property type="term" value="P:spliceosomal complex disassembly"/>
    <property type="evidence" value="ECO:0007669"/>
    <property type="project" value="TreeGrafter"/>
</dbReference>
<dbReference type="PRINTS" id="PR00625">
    <property type="entry name" value="JDOMAIN"/>
</dbReference>
<gene>
    <name evidence="8" type="ORF">L227DRAFT_605305</name>
</gene>
<dbReference type="PANTHER" id="PTHR44313:SF1">
    <property type="entry name" value="DNAJ HOMOLOG SUBFAMILY C MEMBER 17"/>
    <property type="match status" value="1"/>
</dbReference>
<dbReference type="PANTHER" id="PTHR44313">
    <property type="entry name" value="DNAJ HOMOLOG SUBFAMILY C MEMBER 17"/>
    <property type="match status" value="1"/>
</dbReference>
<dbReference type="STRING" id="1328759.A0A5C2SU87"/>
<evidence type="ECO:0000256" key="5">
    <source>
        <dbReference type="ARBA" id="ARBA00023242"/>
    </source>
</evidence>
<feature type="domain" description="J" evidence="7">
    <location>
        <begin position="9"/>
        <end position="74"/>
    </location>
</feature>
<accession>A0A5C2SU87</accession>
<feature type="compositionally biased region" description="Basic and acidic residues" evidence="6">
    <location>
        <begin position="144"/>
        <end position="153"/>
    </location>
</feature>
<proteinExistence type="predicted"/>
<reference evidence="8" key="1">
    <citation type="journal article" date="2018" name="Genome Biol. Evol.">
        <title>Genomics and development of Lentinus tigrinus, a white-rot wood-decaying mushroom with dimorphic fruiting bodies.</title>
        <authorList>
            <person name="Wu B."/>
            <person name="Xu Z."/>
            <person name="Knudson A."/>
            <person name="Carlson A."/>
            <person name="Chen N."/>
            <person name="Kovaka S."/>
            <person name="LaButti K."/>
            <person name="Lipzen A."/>
            <person name="Pennachio C."/>
            <person name="Riley R."/>
            <person name="Schakwitz W."/>
            <person name="Umezawa K."/>
            <person name="Ohm R.A."/>
            <person name="Grigoriev I.V."/>
            <person name="Nagy L.G."/>
            <person name="Gibbons J."/>
            <person name="Hibbett D."/>
        </authorList>
    </citation>
    <scope>NUCLEOTIDE SEQUENCE [LARGE SCALE GENOMIC DNA]</scope>
    <source>
        <strain evidence="8">ALCF2SS1-6</strain>
    </source>
</reference>
<evidence type="ECO:0000256" key="2">
    <source>
        <dbReference type="ARBA" id="ARBA00004496"/>
    </source>
</evidence>
<keyword evidence="9" id="KW-1185">Reference proteome</keyword>
<dbReference type="OrthoDB" id="376357at2759"/>
<dbReference type="SUPFAM" id="SSF46565">
    <property type="entry name" value="Chaperone J-domain"/>
    <property type="match status" value="1"/>
</dbReference>
<evidence type="ECO:0000313" key="8">
    <source>
        <dbReference type="EMBL" id="RPD66861.1"/>
    </source>
</evidence>
<dbReference type="PROSITE" id="PS50076">
    <property type="entry name" value="DNAJ_2"/>
    <property type="match status" value="1"/>
</dbReference>
<evidence type="ECO:0000256" key="3">
    <source>
        <dbReference type="ARBA" id="ARBA00022490"/>
    </source>
</evidence>
<sequence length="376" mass="42150">MSTTDEDVNPYDLLGISIEATEQEIKTAYRQRSLKVHPDRNRGNPDAARKFHELHQAQELLLDPLRRMALDAKLRIKEARKARYASYDAKRKTMVEDLEERERTLKKARVEKEAEKKARWHENERIMEEGRRLREERERELQRKEREREELSKKAQQATSTGMEPPALGLLDTTVRVKFSLSAHPTVTDASSLSTLLAPFGPLDDASIVLSLKPAPPKKPKRVTALVPFKQIGGAFAAVCASGRPESGLGDIEVDWAEGKEPELIGWLKKMGQLGGDGAATKNANLPKQNPNSLRTPATVDSRSATDTTTAPPPTQETSFSSFPSTFPDLSAVPPQPSAPTEVPGLDYESLTLMRMRQAERARLEREIREREAQEE</sequence>
<dbReference type="CDD" id="cd06257">
    <property type="entry name" value="DnaJ"/>
    <property type="match status" value="1"/>
</dbReference>
<dbReference type="Proteomes" id="UP000313359">
    <property type="component" value="Unassembled WGS sequence"/>
</dbReference>
<dbReference type="Pfam" id="PF00226">
    <property type="entry name" value="DnaJ"/>
    <property type="match status" value="1"/>
</dbReference>
<feature type="compositionally biased region" description="Polar residues" evidence="6">
    <location>
        <begin position="282"/>
        <end position="296"/>
    </location>
</feature>
<evidence type="ECO:0000256" key="1">
    <source>
        <dbReference type="ARBA" id="ARBA00004123"/>
    </source>
</evidence>
<dbReference type="AlphaFoldDB" id="A0A5C2SU87"/>
<keyword evidence="5" id="KW-0539">Nucleus</keyword>
<dbReference type="InterPro" id="IPR001623">
    <property type="entry name" value="DnaJ_domain"/>
</dbReference>
<keyword evidence="4" id="KW-0143">Chaperone</keyword>
<dbReference type="Gene3D" id="1.10.287.110">
    <property type="entry name" value="DnaJ domain"/>
    <property type="match status" value="1"/>
</dbReference>
<feature type="region of interest" description="Disordered" evidence="6">
    <location>
        <begin position="144"/>
        <end position="167"/>
    </location>
</feature>
<feature type="compositionally biased region" description="Low complexity" evidence="6">
    <location>
        <begin position="298"/>
        <end position="328"/>
    </location>
</feature>
<dbReference type="InterPro" id="IPR036869">
    <property type="entry name" value="J_dom_sf"/>
</dbReference>
<keyword evidence="3" id="KW-0963">Cytoplasm</keyword>
<comment type="subcellular location">
    <subcellularLocation>
        <location evidence="2">Cytoplasm</location>
    </subcellularLocation>
    <subcellularLocation>
        <location evidence="1">Nucleus</location>
    </subcellularLocation>
</comment>
<dbReference type="GO" id="GO:0005681">
    <property type="term" value="C:spliceosomal complex"/>
    <property type="evidence" value="ECO:0007669"/>
    <property type="project" value="TreeGrafter"/>
</dbReference>
<name>A0A5C2SU87_9APHY</name>
<dbReference type="GO" id="GO:0005737">
    <property type="term" value="C:cytoplasm"/>
    <property type="evidence" value="ECO:0007669"/>
    <property type="project" value="UniProtKB-SubCell"/>
</dbReference>
<evidence type="ECO:0000256" key="4">
    <source>
        <dbReference type="ARBA" id="ARBA00023186"/>
    </source>
</evidence>
<dbReference type="SMART" id="SM00271">
    <property type="entry name" value="DnaJ"/>
    <property type="match status" value="1"/>
</dbReference>
<evidence type="ECO:0000259" key="7">
    <source>
        <dbReference type="PROSITE" id="PS50076"/>
    </source>
</evidence>
<protein>
    <submittedName>
        <fullName evidence="8">DnaJ-domain-containing protein</fullName>
    </submittedName>
</protein>
<evidence type="ECO:0000256" key="6">
    <source>
        <dbReference type="SAM" id="MobiDB-lite"/>
    </source>
</evidence>
<organism evidence="8 9">
    <name type="scientific">Lentinus tigrinus ALCF2SS1-6</name>
    <dbReference type="NCBI Taxonomy" id="1328759"/>
    <lineage>
        <taxon>Eukaryota</taxon>
        <taxon>Fungi</taxon>
        <taxon>Dikarya</taxon>
        <taxon>Basidiomycota</taxon>
        <taxon>Agaricomycotina</taxon>
        <taxon>Agaricomycetes</taxon>
        <taxon>Polyporales</taxon>
        <taxon>Polyporaceae</taxon>
        <taxon>Lentinus</taxon>
    </lineage>
</organism>
<evidence type="ECO:0000313" key="9">
    <source>
        <dbReference type="Proteomes" id="UP000313359"/>
    </source>
</evidence>